<evidence type="ECO:0000313" key="1">
    <source>
        <dbReference type="EMBL" id="MXQ63144.1"/>
    </source>
</evidence>
<dbReference type="Pfam" id="PF14022">
    <property type="entry name" value="DUF4238"/>
    <property type="match status" value="1"/>
</dbReference>
<dbReference type="Proteomes" id="UP000431901">
    <property type="component" value="Unassembled WGS sequence"/>
</dbReference>
<name>A0A6I4W7L5_9ACTN</name>
<dbReference type="InterPro" id="IPR025332">
    <property type="entry name" value="DUF4238"/>
</dbReference>
<dbReference type="OrthoDB" id="580988at2"/>
<organism evidence="1 2">
    <name type="scientific">Actinomadura rayongensis</name>
    <dbReference type="NCBI Taxonomy" id="1429076"/>
    <lineage>
        <taxon>Bacteria</taxon>
        <taxon>Bacillati</taxon>
        <taxon>Actinomycetota</taxon>
        <taxon>Actinomycetes</taxon>
        <taxon>Streptosporangiales</taxon>
        <taxon>Thermomonosporaceae</taxon>
        <taxon>Actinomadura</taxon>
    </lineage>
</organism>
<keyword evidence="2" id="KW-1185">Reference proteome</keyword>
<dbReference type="AlphaFoldDB" id="A0A6I4W7L5"/>
<proteinExistence type="predicted"/>
<sequence length="303" mass="34122">MYLRRFAENTDPNKYGLQVRRISNIDKVIPTRPNKVFVECGFYWGTTLENVPHHSVEDLFSQIEGDAATAFQAILDDPDYAFPVSWPLDPAHRKALAWWMAAQILRTTRQRKRLARLGQAANAVEVPVGVAALAANNPHLDFIIENLIGLASILYTRPWGLAFSAACLLTSDVPVVLFNDHDADNQLAAASYCDIALSLDPHRLLLLPGSYLQMEDPNKRIDHRMVFQGAMGLALVQIVYDAADALIAHHPLHDPWRHWKPTGPRLPAPWEGEHHPSPEYAIEYNTLPPNETVEKRWTTQHPA</sequence>
<evidence type="ECO:0000313" key="2">
    <source>
        <dbReference type="Proteomes" id="UP000431901"/>
    </source>
</evidence>
<dbReference type="EMBL" id="WUTW01000001">
    <property type="protein sequence ID" value="MXQ63144.1"/>
    <property type="molecule type" value="Genomic_DNA"/>
</dbReference>
<gene>
    <name evidence="1" type="ORF">GQ466_03760</name>
</gene>
<comment type="caution">
    <text evidence="1">The sequence shown here is derived from an EMBL/GenBank/DDBJ whole genome shotgun (WGS) entry which is preliminary data.</text>
</comment>
<protein>
    <submittedName>
        <fullName evidence="1">DUF4238 domain-containing protein</fullName>
    </submittedName>
</protein>
<reference evidence="1 2" key="1">
    <citation type="submission" date="2019-12" db="EMBL/GenBank/DDBJ databases">
        <title>Nocardia macrotermitis sp. nov. and Nocardia aurantia sp. nov., isolated from the gut of the fungus growing-termite Macrotermes natalensis.</title>
        <authorList>
            <person name="Christine B."/>
            <person name="Rene B."/>
        </authorList>
    </citation>
    <scope>NUCLEOTIDE SEQUENCE [LARGE SCALE GENOMIC DNA]</scope>
    <source>
        <strain evidence="1 2">DSM 102126</strain>
    </source>
</reference>
<accession>A0A6I4W7L5</accession>